<evidence type="ECO:0000313" key="4">
    <source>
        <dbReference type="Proteomes" id="UP000182062"/>
    </source>
</evidence>
<dbReference type="Proteomes" id="UP000182062">
    <property type="component" value="Unassembled WGS sequence"/>
</dbReference>
<reference evidence="3 4" key="1">
    <citation type="submission" date="2016-09" db="EMBL/GenBank/DDBJ databases">
        <title>Bacillus aquimaris SAMM genome sequence reveals colonization and biosurfactant production capacities.</title>
        <authorList>
            <person name="Waghmode S.R."/>
            <person name="Suryavanshi M.V."/>
        </authorList>
    </citation>
    <scope>NUCLEOTIDE SEQUENCE [LARGE SCALE GENOMIC DNA]</scope>
    <source>
        <strain evidence="3 4">SAMM</strain>
    </source>
</reference>
<sequence>MENKNFNSKAIISFVLGIASFFIHIWGIIFGIVGIILYVISKKEIKNKNEKGMNFAIAGLVLSIVGAVYQTIMLLLGIMAYTALFS</sequence>
<evidence type="ECO:0000259" key="2">
    <source>
        <dbReference type="Pfam" id="PF13828"/>
    </source>
</evidence>
<keyword evidence="1" id="KW-1133">Transmembrane helix</keyword>
<dbReference type="Pfam" id="PF13828">
    <property type="entry name" value="DUF4190"/>
    <property type="match status" value="1"/>
</dbReference>
<keyword evidence="4" id="KW-1185">Reference proteome</keyword>
<evidence type="ECO:0000256" key="1">
    <source>
        <dbReference type="SAM" id="Phobius"/>
    </source>
</evidence>
<keyword evidence="1" id="KW-0472">Membrane</keyword>
<protein>
    <recommendedName>
        <fullName evidence="2">DUF4190 domain-containing protein</fullName>
    </recommendedName>
</protein>
<accession>A0A1J6WS64</accession>
<comment type="caution">
    <text evidence="3">The sequence shown here is derived from an EMBL/GenBank/DDBJ whole genome shotgun (WGS) entry which is preliminary data.</text>
</comment>
<dbReference type="AlphaFoldDB" id="A0A1J6WS64"/>
<organism evidence="3 4">
    <name type="scientific">Rossellomorea aquimaris</name>
    <dbReference type="NCBI Taxonomy" id="189382"/>
    <lineage>
        <taxon>Bacteria</taxon>
        <taxon>Bacillati</taxon>
        <taxon>Bacillota</taxon>
        <taxon>Bacilli</taxon>
        <taxon>Bacillales</taxon>
        <taxon>Bacillaceae</taxon>
        <taxon>Rossellomorea</taxon>
    </lineage>
</organism>
<feature type="transmembrane region" description="Helical" evidence="1">
    <location>
        <begin position="12"/>
        <end position="40"/>
    </location>
</feature>
<dbReference type="InterPro" id="IPR025241">
    <property type="entry name" value="DUF4190"/>
</dbReference>
<keyword evidence="1" id="KW-0812">Transmembrane</keyword>
<dbReference type="RefSeq" id="WP_071618459.1">
    <property type="nucleotide sequence ID" value="NZ_MINN01000085.1"/>
</dbReference>
<feature type="transmembrane region" description="Helical" evidence="1">
    <location>
        <begin position="52"/>
        <end position="81"/>
    </location>
</feature>
<dbReference type="EMBL" id="MINN01000085">
    <property type="protein sequence ID" value="OIU71067.1"/>
    <property type="molecule type" value="Genomic_DNA"/>
</dbReference>
<feature type="domain" description="DUF4190" evidence="2">
    <location>
        <begin position="10"/>
        <end position="69"/>
    </location>
</feature>
<name>A0A1J6WS64_9BACI</name>
<evidence type="ECO:0000313" key="3">
    <source>
        <dbReference type="EMBL" id="OIU71067.1"/>
    </source>
</evidence>
<gene>
    <name evidence="3" type="ORF">BHE18_08450</name>
</gene>
<proteinExistence type="predicted"/>